<dbReference type="PANTHER" id="PTHR12856">
    <property type="entry name" value="TRANSCRIPTION INITIATION FACTOR IIH-RELATED"/>
    <property type="match status" value="1"/>
</dbReference>
<dbReference type="Gene3D" id="6.10.140.1200">
    <property type="match status" value="1"/>
</dbReference>
<dbReference type="Proteomes" id="UP000467700">
    <property type="component" value="Unassembled WGS sequence"/>
</dbReference>
<dbReference type="AlphaFoldDB" id="A0A8S0VQZ6"/>
<reference evidence="9 10" key="1">
    <citation type="submission" date="2020-01" db="EMBL/GenBank/DDBJ databases">
        <authorList>
            <person name="Gupta K D."/>
        </authorList>
    </citation>
    <scope>NUCLEOTIDE SEQUENCE [LARGE SCALE GENOMIC DNA]</scope>
</reference>
<name>A0A8S0VQZ6_CYCAE</name>
<evidence type="ECO:0000256" key="4">
    <source>
        <dbReference type="ARBA" id="ARBA00023015"/>
    </source>
</evidence>
<evidence type="ECO:0000313" key="9">
    <source>
        <dbReference type="EMBL" id="CAA7261705.1"/>
    </source>
</evidence>
<dbReference type="SUPFAM" id="SSF140383">
    <property type="entry name" value="BSD domain-like"/>
    <property type="match status" value="2"/>
</dbReference>
<comment type="similarity">
    <text evidence="2">Belongs to the TFB1 family.</text>
</comment>
<keyword evidence="3" id="KW-0677">Repeat</keyword>
<dbReference type="InterPro" id="IPR027079">
    <property type="entry name" value="Tfb1/GTF2H1"/>
</dbReference>
<dbReference type="PROSITE" id="PS50858">
    <property type="entry name" value="BSD"/>
    <property type="match status" value="1"/>
</dbReference>
<dbReference type="GO" id="GO:0006351">
    <property type="term" value="P:DNA-templated transcription"/>
    <property type="evidence" value="ECO:0007669"/>
    <property type="project" value="InterPro"/>
</dbReference>
<dbReference type="CDD" id="cd13229">
    <property type="entry name" value="PH_TFIIH"/>
    <property type="match status" value="1"/>
</dbReference>
<dbReference type="Pfam" id="PF08567">
    <property type="entry name" value="PH_TFIIH"/>
    <property type="match status" value="1"/>
</dbReference>
<dbReference type="InterPro" id="IPR005607">
    <property type="entry name" value="BSD_dom"/>
</dbReference>
<dbReference type="GO" id="GO:0006289">
    <property type="term" value="P:nucleotide-excision repair"/>
    <property type="evidence" value="ECO:0007669"/>
    <property type="project" value="InterPro"/>
</dbReference>
<feature type="region of interest" description="Disordered" evidence="7">
    <location>
        <begin position="155"/>
        <end position="175"/>
    </location>
</feature>
<keyword evidence="4" id="KW-0805">Transcription regulation</keyword>
<evidence type="ECO:0000256" key="1">
    <source>
        <dbReference type="ARBA" id="ARBA00004123"/>
    </source>
</evidence>
<gene>
    <name evidence="9" type="ORF">AAE3_LOCUS4079</name>
</gene>
<comment type="caution">
    <text evidence="9">The sequence shown here is derived from an EMBL/GenBank/DDBJ whole genome shotgun (WGS) entry which is preliminary data.</text>
</comment>
<dbReference type="EMBL" id="CACVBS010000034">
    <property type="protein sequence ID" value="CAA7261705.1"/>
    <property type="molecule type" value="Genomic_DNA"/>
</dbReference>
<dbReference type="SMART" id="SM00751">
    <property type="entry name" value="BSD"/>
    <property type="match status" value="1"/>
</dbReference>
<evidence type="ECO:0000256" key="5">
    <source>
        <dbReference type="ARBA" id="ARBA00023163"/>
    </source>
</evidence>
<dbReference type="InterPro" id="IPR011993">
    <property type="entry name" value="PH-like_dom_sf"/>
</dbReference>
<proteinExistence type="inferred from homology"/>
<comment type="subcellular location">
    <subcellularLocation>
        <location evidence="1">Nucleus</location>
    </subcellularLocation>
</comment>
<evidence type="ECO:0000259" key="8">
    <source>
        <dbReference type="PROSITE" id="PS50858"/>
    </source>
</evidence>
<dbReference type="InterPro" id="IPR035925">
    <property type="entry name" value="BSD_dom_sf"/>
</dbReference>
<feature type="domain" description="BSD" evidence="8">
    <location>
        <begin position="260"/>
        <end position="312"/>
    </location>
</feature>
<dbReference type="Gene3D" id="2.30.29.30">
    <property type="entry name" value="Pleckstrin-homology domain (PH domain)/Phosphotyrosine-binding domain (PTB)"/>
    <property type="match status" value="1"/>
</dbReference>
<protein>
    <recommendedName>
        <fullName evidence="8">BSD domain-containing protein</fullName>
    </recommendedName>
</protein>
<accession>A0A8S0VQZ6</accession>
<evidence type="ECO:0000256" key="7">
    <source>
        <dbReference type="SAM" id="MobiDB-lite"/>
    </source>
</evidence>
<dbReference type="GO" id="GO:0000439">
    <property type="term" value="C:transcription factor TFIIH core complex"/>
    <property type="evidence" value="ECO:0007669"/>
    <property type="project" value="InterPro"/>
</dbReference>
<keyword evidence="6" id="KW-0539">Nucleus</keyword>
<dbReference type="OrthoDB" id="360521at2759"/>
<dbReference type="Pfam" id="PF03909">
    <property type="entry name" value="BSD"/>
    <property type="match status" value="1"/>
</dbReference>
<evidence type="ECO:0000256" key="6">
    <source>
        <dbReference type="ARBA" id="ARBA00023242"/>
    </source>
</evidence>
<sequence>MEVSGRASQSRGWCVMPTTVCTAKASCKKLPGLLELTDTHLQWTQDGKKAPAIRVAHSEAASLFCSKEGAAQVRLKVSLIGDENGHNFTFTSSPQPIAVAEREKFKQELTAIIGRNRSSASAVAEARSKLLVPPPINVAANLPVSAVSAVSTPTTVVKPRPTAPPARPSVSRAASVVSERRATPIIAGDDPTSDFRLRKQVLMSNPELGALHRDLVMTGQITEAEFWDGREHLILAQAAAEGQKKGKPGQLVDPRPEAVEGGEIKIRITPQLVHDIFDEYPVVARAYSENVPNKLSEEQFWKRYFQSKLFNVHRASIRSSATQHVVKEDPIFDKYLEKDDDELEPRRPRNEHVEVFVDLAATLEDHEETGNEKDVTMQAGRQKAALPLIRKFNEHSERLLNSALGEVSPAKRRRLDHGEDAYSQIDLEDLHDAEASNGIVLEMQDRQRYFEARMSSGAGESSQPKLDPMAVLQETKANLQNWETRLTQLKIDRKSGDNALLGMTKDVANRLDGRVKKNDIPDGLLRQMTSCQTAANEFLRQFWLATYPSPGELPTVATPAQRAAKAAKMIGFISKTHEKVQALVQTAQQHGIDPNRVQTALKPVLQASDHALTFYRNKKPPKL</sequence>
<evidence type="ECO:0000256" key="2">
    <source>
        <dbReference type="ARBA" id="ARBA00009448"/>
    </source>
</evidence>
<dbReference type="SUPFAM" id="SSF50729">
    <property type="entry name" value="PH domain-like"/>
    <property type="match status" value="1"/>
</dbReference>
<dbReference type="InterPro" id="IPR013876">
    <property type="entry name" value="TFIIH_BTF_p62_N"/>
</dbReference>
<evidence type="ECO:0000256" key="3">
    <source>
        <dbReference type="ARBA" id="ARBA00022737"/>
    </source>
</evidence>
<dbReference type="Gene3D" id="1.10.3970.10">
    <property type="entry name" value="BSD domain"/>
    <property type="match status" value="1"/>
</dbReference>
<organism evidence="9 10">
    <name type="scientific">Cyclocybe aegerita</name>
    <name type="common">Black poplar mushroom</name>
    <name type="synonym">Agrocybe aegerita</name>
    <dbReference type="NCBI Taxonomy" id="1973307"/>
    <lineage>
        <taxon>Eukaryota</taxon>
        <taxon>Fungi</taxon>
        <taxon>Dikarya</taxon>
        <taxon>Basidiomycota</taxon>
        <taxon>Agaricomycotina</taxon>
        <taxon>Agaricomycetes</taxon>
        <taxon>Agaricomycetidae</taxon>
        <taxon>Agaricales</taxon>
        <taxon>Agaricineae</taxon>
        <taxon>Bolbitiaceae</taxon>
        <taxon>Cyclocybe</taxon>
    </lineage>
</organism>
<evidence type="ECO:0000313" key="10">
    <source>
        <dbReference type="Proteomes" id="UP000467700"/>
    </source>
</evidence>
<keyword evidence="5" id="KW-0804">Transcription</keyword>
<keyword evidence="10" id="KW-1185">Reference proteome</keyword>